<dbReference type="PaxDb" id="2903-EOD04087"/>
<evidence type="ECO:0000313" key="2">
    <source>
        <dbReference type="EnsemblProtists" id="EOD04087"/>
    </source>
</evidence>
<evidence type="ECO:0000256" key="1">
    <source>
        <dbReference type="SAM" id="MobiDB-lite"/>
    </source>
</evidence>
<organism evidence="2 3">
    <name type="scientific">Emiliania huxleyi (strain CCMP1516)</name>
    <dbReference type="NCBI Taxonomy" id="280463"/>
    <lineage>
        <taxon>Eukaryota</taxon>
        <taxon>Haptista</taxon>
        <taxon>Haptophyta</taxon>
        <taxon>Prymnesiophyceae</taxon>
        <taxon>Isochrysidales</taxon>
        <taxon>Noelaerhabdaceae</taxon>
        <taxon>Emiliania</taxon>
    </lineage>
</organism>
<feature type="region of interest" description="Disordered" evidence="1">
    <location>
        <begin position="39"/>
        <end position="58"/>
    </location>
</feature>
<evidence type="ECO:0008006" key="4">
    <source>
        <dbReference type="Google" id="ProtNLM"/>
    </source>
</evidence>
<evidence type="ECO:0000313" key="3">
    <source>
        <dbReference type="Proteomes" id="UP000013827"/>
    </source>
</evidence>
<dbReference type="Proteomes" id="UP000013827">
    <property type="component" value="Unassembled WGS sequence"/>
</dbReference>
<dbReference type="AlphaFoldDB" id="A0A0D3HYK2"/>
<dbReference type="GeneID" id="17250175"/>
<reference evidence="2" key="2">
    <citation type="submission" date="2024-10" db="UniProtKB">
        <authorList>
            <consortium name="EnsemblProtists"/>
        </authorList>
    </citation>
    <scope>IDENTIFICATION</scope>
</reference>
<dbReference type="EnsemblProtists" id="EOD04087">
    <property type="protein sequence ID" value="EOD04087"/>
    <property type="gene ID" value="EMIHUDRAFT_439293"/>
</dbReference>
<proteinExistence type="predicted"/>
<sequence>MLSLVFLASAAPSLPLRPPLLATPSLPLRARALAAGPLPLRVPPPRMTASSSDSRSSESAALYSKMERLLRAPKAKASPLVRSLTRNWLTLPPEELVENALVIGRSLFDTFDDGFELLEAAEHVAGGALSARAYGGLMRIGEAEGRHADVLALLGRMRACGAPPGPAVMLAAMHAAASLGDWGCVSRLFSEYAGDDGAAAPLEVLGEPAAVEELEEALRGCSPLAPGAALTRYDTEAIRLAVRAHCARGDGALAEATLARARELALPLDLPAYAAVARLARARRSLAPLGYLRPADIVLSAGGAVEPSVLEARAALSRLSRADRDLLAAGVCAAALAAAAVVASGGSSAELDGFSNALTGFDHLDAL</sequence>
<dbReference type="KEGG" id="ehx:EMIHUDRAFT_439293"/>
<keyword evidence="3" id="KW-1185">Reference proteome</keyword>
<name>A0A0D3HYK2_EMIH1</name>
<dbReference type="HOGENOM" id="CLU_755307_0_0_1"/>
<reference evidence="3" key="1">
    <citation type="journal article" date="2013" name="Nature">
        <title>Pan genome of the phytoplankton Emiliania underpins its global distribution.</title>
        <authorList>
            <person name="Read B.A."/>
            <person name="Kegel J."/>
            <person name="Klute M.J."/>
            <person name="Kuo A."/>
            <person name="Lefebvre S.C."/>
            <person name="Maumus F."/>
            <person name="Mayer C."/>
            <person name="Miller J."/>
            <person name="Monier A."/>
            <person name="Salamov A."/>
            <person name="Young J."/>
            <person name="Aguilar M."/>
            <person name="Claverie J.M."/>
            <person name="Frickenhaus S."/>
            <person name="Gonzalez K."/>
            <person name="Herman E.K."/>
            <person name="Lin Y.C."/>
            <person name="Napier J."/>
            <person name="Ogata H."/>
            <person name="Sarno A.F."/>
            <person name="Shmutz J."/>
            <person name="Schroeder D."/>
            <person name="de Vargas C."/>
            <person name="Verret F."/>
            <person name="von Dassow P."/>
            <person name="Valentin K."/>
            <person name="Van de Peer Y."/>
            <person name="Wheeler G."/>
            <person name="Dacks J.B."/>
            <person name="Delwiche C.F."/>
            <person name="Dyhrman S.T."/>
            <person name="Glockner G."/>
            <person name="John U."/>
            <person name="Richards T."/>
            <person name="Worden A.Z."/>
            <person name="Zhang X."/>
            <person name="Grigoriev I.V."/>
            <person name="Allen A.E."/>
            <person name="Bidle K."/>
            <person name="Borodovsky M."/>
            <person name="Bowler C."/>
            <person name="Brownlee C."/>
            <person name="Cock J.M."/>
            <person name="Elias M."/>
            <person name="Gladyshev V.N."/>
            <person name="Groth M."/>
            <person name="Guda C."/>
            <person name="Hadaegh A."/>
            <person name="Iglesias-Rodriguez M.D."/>
            <person name="Jenkins J."/>
            <person name="Jones B.M."/>
            <person name="Lawson T."/>
            <person name="Leese F."/>
            <person name="Lindquist E."/>
            <person name="Lobanov A."/>
            <person name="Lomsadze A."/>
            <person name="Malik S.B."/>
            <person name="Marsh M.E."/>
            <person name="Mackinder L."/>
            <person name="Mock T."/>
            <person name="Mueller-Roeber B."/>
            <person name="Pagarete A."/>
            <person name="Parker M."/>
            <person name="Probert I."/>
            <person name="Quesneville H."/>
            <person name="Raines C."/>
            <person name="Rensing S.A."/>
            <person name="Riano-Pachon D.M."/>
            <person name="Richier S."/>
            <person name="Rokitta S."/>
            <person name="Shiraiwa Y."/>
            <person name="Soanes D.M."/>
            <person name="van der Giezen M."/>
            <person name="Wahlund T.M."/>
            <person name="Williams B."/>
            <person name="Wilson W."/>
            <person name="Wolfe G."/>
            <person name="Wurch L.L."/>
        </authorList>
    </citation>
    <scope>NUCLEOTIDE SEQUENCE</scope>
</reference>
<accession>A0A0D3HYK2</accession>
<feature type="compositionally biased region" description="Low complexity" evidence="1">
    <location>
        <begin position="49"/>
        <end position="58"/>
    </location>
</feature>
<protein>
    <recommendedName>
        <fullName evidence="4">Pentacotripeptide-repeat region of PRORP domain-containing protein</fullName>
    </recommendedName>
</protein>
<dbReference type="RefSeq" id="XP_005756516.1">
    <property type="nucleotide sequence ID" value="XM_005756459.1"/>
</dbReference>